<dbReference type="EMBL" id="CAJNYD010000811">
    <property type="protein sequence ID" value="CAF3299839.1"/>
    <property type="molecule type" value="Genomic_DNA"/>
</dbReference>
<reference evidence="1" key="1">
    <citation type="submission" date="2021-02" db="EMBL/GenBank/DDBJ databases">
        <authorList>
            <person name="Nowell W R."/>
        </authorList>
    </citation>
    <scope>NUCLEOTIDE SEQUENCE</scope>
</reference>
<gene>
    <name evidence="1" type="ORF">LUA448_LOCUS7968</name>
</gene>
<proteinExistence type="predicted"/>
<dbReference type="Proteomes" id="UP000663833">
    <property type="component" value="Unassembled WGS sequence"/>
</dbReference>
<evidence type="ECO:0000313" key="2">
    <source>
        <dbReference type="Proteomes" id="UP000663833"/>
    </source>
</evidence>
<sequence>MIQTRQQLKRKEEFDQLEFNKEFQRLAGIEIGQTTH</sequence>
<organism evidence="1 2">
    <name type="scientific">Rotaria socialis</name>
    <dbReference type="NCBI Taxonomy" id="392032"/>
    <lineage>
        <taxon>Eukaryota</taxon>
        <taxon>Metazoa</taxon>
        <taxon>Spiralia</taxon>
        <taxon>Gnathifera</taxon>
        <taxon>Rotifera</taxon>
        <taxon>Eurotatoria</taxon>
        <taxon>Bdelloidea</taxon>
        <taxon>Philodinida</taxon>
        <taxon>Philodinidae</taxon>
        <taxon>Rotaria</taxon>
    </lineage>
</organism>
<comment type="caution">
    <text evidence="1">The sequence shown here is derived from an EMBL/GenBank/DDBJ whole genome shotgun (WGS) entry which is preliminary data.</text>
</comment>
<protein>
    <submittedName>
        <fullName evidence="1">Uncharacterized protein</fullName>
    </submittedName>
</protein>
<feature type="non-terminal residue" evidence="1">
    <location>
        <position position="36"/>
    </location>
</feature>
<evidence type="ECO:0000313" key="1">
    <source>
        <dbReference type="EMBL" id="CAF3299839.1"/>
    </source>
</evidence>
<dbReference type="AlphaFoldDB" id="A0A817SQ39"/>
<accession>A0A817SQ39</accession>
<name>A0A817SQ39_9BILA</name>